<feature type="region of interest" description="Disordered" evidence="1">
    <location>
        <begin position="1"/>
        <end position="48"/>
    </location>
</feature>
<feature type="region of interest" description="Disordered" evidence="1">
    <location>
        <begin position="69"/>
        <end position="125"/>
    </location>
</feature>
<evidence type="ECO:0000313" key="2">
    <source>
        <dbReference type="EMBL" id="CAH1784137.1"/>
    </source>
</evidence>
<gene>
    <name evidence="2" type="ORF">OFUS_LOCUS10385</name>
</gene>
<keyword evidence="3" id="KW-1185">Reference proteome</keyword>
<reference evidence="2" key="1">
    <citation type="submission" date="2022-03" db="EMBL/GenBank/DDBJ databases">
        <authorList>
            <person name="Martin C."/>
        </authorList>
    </citation>
    <scope>NUCLEOTIDE SEQUENCE</scope>
</reference>
<proteinExistence type="predicted"/>
<feature type="non-terminal residue" evidence="2">
    <location>
        <position position="261"/>
    </location>
</feature>
<accession>A0A8S4NTJ1</accession>
<feature type="compositionally biased region" description="Low complexity" evidence="1">
    <location>
        <begin position="73"/>
        <end position="86"/>
    </location>
</feature>
<feature type="compositionally biased region" description="Polar residues" evidence="1">
    <location>
        <begin position="24"/>
        <end position="45"/>
    </location>
</feature>
<organism evidence="2 3">
    <name type="scientific">Owenia fusiformis</name>
    <name type="common">Polychaete worm</name>
    <dbReference type="NCBI Taxonomy" id="6347"/>
    <lineage>
        <taxon>Eukaryota</taxon>
        <taxon>Metazoa</taxon>
        <taxon>Spiralia</taxon>
        <taxon>Lophotrochozoa</taxon>
        <taxon>Annelida</taxon>
        <taxon>Polychaeta</taxon>
        <taxon>Sedentaria</taxon>
        <taxon>Canalipalpata</taxon>
        <taxon>Sabellida</taxon>
        <taxon>Oweniida</taxon>
        <taxon>Oweniidae</taxon>
        <taxon>Owenia</taxon>
    </lineage>
</organism>
<name>A0A8S4NTJ1_OWEFU</name>
<comment type="caution">
    <text evidence="2">The sequence shown here is derived from an EMBL/GenBank/DDBJ whole genome shotgun (WGS) entry which is preliminary data.</text>
</comment>
<feature type="compositionally biased region" description="Basic and acidic residues" evidence="1">
    <location>
        <begin position="1"/>
        <end position="12"/>
    </location>
</feature>
<dbReference type="Proteomes" id="UP000749559">
    <property type="component" value="Unassembled WGS sequence"/>
</dbReference>
<dbReference type="GO" id="GO:0006384">
    <property type="term" value="P:transcription initiation at RNA polymerase III promoter"/>
    <property type="evidence" value="ECO:0007669"/>
    <property type="project" value="InterPro"/>
</dbReference>
<dbReference type="PANTHER" id="PTHR15180">
    <property type="entry name" value="GENERAL TRANSCRIPTION FACTOR 3C POLYPEPTIDE 1"/>
    <property type="match status" value="1"/>
</dbReference>
<dbReference type="OrthoDB" id="6262911at2759"/>
<dbReference type="EMBL" id="CAIIXF020000005">
    <property type="protein sequence ID" value="CAH1784137.1"/>
    <property type="molecule type" value="Genomic_DNA"/>
</dbReference>
<evidence type="ECO:0000313" key="3">
    <source>
        <dbReference type="Proteomes" id="UP000749559"/>
    </source>
</evidence>
<dbReference type="AlphaFoldDB" id="A0A8S4NTJ1"/>
<protein>
    <submittedName>
        <fullName evidence="2">Uncharacterized protein</fullName>
    </submittedName>
</protein>
<dbReference type="PANTHER" id="PTHR15180:SF1">
    <property type="entry name" value="GENERAL TRANSCRIPTION FACTOR 3C POLYPEPTIDE 1"/>
    <property type="match status" value="1"/>
</dbReference>
<dbReference type="GO" id="GO:0003677">
    <property type="term" value="F:DNA binding"/>
    <property type="evidence" value="ECO:0007669"/>
    <property type="project" value="InterPro"/>
</dbReference>
<sequence length="261" mass="28458">QKEDTDAPKKFSDNNVPAVHDNESNNVQSSEPDISKDNSGSSTENAAIEKAGIENAAIEKAGIENAAIEKAGTENSATESASASNTDEGTPSRPSRKRTRSSLNVSDGIKSPNLMEKSEFDNDPSLQGYRPIQLVSRPWIKPEGTLNKPTFKIMIEAVLLFIMTSPGCTSDAINARFNPSLQPIAITELTEILEEIGCIKRIPISKPLKPSLFSKPGAGPVNRWQKTILHMASIDCIGRLGQFDRHIDTLAWNQSKFLDQL</sequence>
<evidence type="ECO:0000256" key="1">
    <source>
        <dbReference type="SAM" id="MobiDB-lite"/>
    </source>
</evidence>
<dbReference type="GO" id="GO:0000127">
    <property type="term" value="C:transcription factor TFIIIC complex"/>
    <property type="evidence" value="ECO:0007669"/>
    <property type="project" value="InterPro"/>
</dbReference>
<dbReference type="GO" id="GO:0042791">
    <property type="term" value="P:5S class rRNA transcription by RNA polymerase III"/>
    <property type="evidence" value="ECO:0007669"/>
    <property type="project" value="TreeGrafter"/>
</dbReference>
<dbReference type="InterPro" id="IPR044210">
    <property type="entry name" value="Tfc3-like"/>
</dbReference>